<dbReference type="Pfam" id="PF01112">
    <property type="entry name" value="Asparaginase_2"/>
    <property type="match status" value="2"/>
</dbReference>
<dbReference type="CDD" id="cd04513">
    <property type="entry name" value="Glycosylasparaginase"/>
    <property type="match status" value="1"/>
</dbReference>
<dbReference type="InterPro" id="IPR029055">
    <property type="entry name" value="Ntn_hydrolases_N"/>
</dbReference>
<name>A0ABM0M1H4_SACKO</name>
<dbReference type="RefSeq" id="XP_006813865.1">
    <property type="nucleotide sequence ID" value="XM_006813802.1"/>
</dbReference>
<dbReference type="Gene3D" id="3.60.20.30">
    <property type="entry name" value="(Glycosyl)asparaginase"/>
    <property type="match status" value="1"/>
</dbReference>
<sequence>MAACMVTWNFLQAVESSSKSLLLGDDYITALERGINVVELDNSVKSVGLSGIPNSHGELQLDAAIMKGDMLQFGGVAAMKRIDRPISVARKVLECSHHSLIVGEGATQFAVEKGFKLQPLITEKQVPVDSSSPCHDTVCMIILDRHGNIAVGSSTSGSPNKHVGRVGDSPLPGCGLYADNQIGAAAATGNGDEIMRFCCTFQIVQYMKQGLDVQSACQQMVTNISERIGVNNIFEVGFIAMDKQGNCGAAGTVKSWSDNATEYPGFPYVVWNEKTMPVPSIKVEPAVICSAT</sequence>
<gene>
    <name evidence="3" type="primary">LOC100375807</name>
</gene>
<evidence type="ECO:0000313" key="3">
    <source>
        <dbReference type="RefSeq" id="XP_006813865.1"/>
    </source>
</evidence>
<keyword evidence="2" id="KW-1185">Reference proteome</keyword>
<accession>A0ABM0M1H4</accession>
<comment type="similarity">
    <text evidence="1">Belongs to the Ntn-hydrolase family.</text>
</comment>
<evidence type="ECO:0000313" key="2">
    <source>
        <dbReference type="Proteomes" id="UP000694865"/>
    </source>
</evidence>
<dbReference type="InterPro" id="IPR000246">
    <property type="entry name" value="Peptidase_T2"/>
</dbReference>
<dbReference type="PANTHER" id="PTHR10188">
    <property type="entry name" value="L-ASPARAGINASE"/>
    <property type="match status" value="1"/>
</dbReference>
<dbReference type="GeneID" id="100375807"/>
<dbReference type="SUPFAM" id="SSF56235">
    <property type="entry name" value="N-terminal nucleophile aminohydrolases (Ntn hydrolases)"/>
    <property type="match status" value="1"/>
</dbReference>
<protein>
    <submittedName>
        <fullName evidence="3">N(4)-(Beta-N-acetylglucosaminyl)-L-asparaginase- like</fullName>
    </submittedName>
</protein>
<organism evidence="2 3">
    <name type="scientific">Saccoglossus kowalevskii</name>
    <name type="common">Acorn worm</name>
    <dbReference type="NCBI Taxonomy" id="10224"/>
    <lineage>
        <taxon>Eukaryota</taxon>
        <taxon>Metazoa</taxon>
        <taxon>Hemichordata</taxon>
        <taxon>Enteropneusta</taxon>
        <taxon>Harrimaniidae</taxon>
        <taxon>Saccoglossus</taxon>
    </lineage>
</organism>
<dbReference type="Proteomes" id="UP000694865">
    <property type="component" value="Unplaced"/>
</dbReference>
<reference evidence="3" key="1">
    <citation type="submission" date="2025-08" db="UniProtKB">
        <authorList>
            <consortium name="RefSeq"/>
        </authorList>
    </citation>
    <scope>IDENTIFICATION</scope>
    <source>
        <tissue evidence="3">Testes</tissue>
    </source>
</reference>
<dbReference type="PANTHER" id="PTHR10188:SF16">
    <property type="entry name" value="N(4)-(BETA-N-ACETYLGLUCOSAMINYL)-L-ASPARAGINASE-LIKE"/>
    <property type="match status" value="1"/>
</dbReference>
<evidence type="ECO:0000256" key="1">
    <source>
        <dbReference type="ARBA" id="ARBA00010872"/>
    </source>
</evidence>
<proteinExistence type="inferred from homology"/>